<dbReference type="InterPro" id="IPR017972">
    <property type="entry name" value="Cyt_P450_CS"/>
</dbReference>
<dbReference type="InterPro" id="IPR002401">
    <property type="entry name" value="Cyt_P450_E_grp-I"/>
</dbReference>
<evidence type="ECO:0000313" key="9">
    <source>
        <dbReference type="EMBL" id="POM27344.1"/>
    </source>
</evidence>
<dbReference type="InterPro" id="IPR036396">
    <property type="entry name" value="Cyt_P450_sf"/>
</dbReference>
<evidence type="ECO:0000256" key="8">
    <source>
        <dbReference type="RuleBase" id="RU000461"/>
    </source>
</evidence>
<proteinExistence type="inferred from homology"/>
<dbReference type="EC" id="1.14.13.133" evidence="9"/>
<keyword evidence="10" id="KW-1185">Reference proteome</keyword>
<dbReference type="PANTHER" id="PTHR24291:SF50">
    <property type="entry name" value="BIFUNCTIONAL ALBAFLAVENONE MONOOXYGENASE_TERPENE SYNTHASE"/>
    <property type="match status" value="1"/>
</dbReference>
<keyword evidence="6 8" id="KW-0503">Monooxygenase</keyword>
<name>A0A2P4UQP9_9ACTN</name>
<dbReference type="PANTHER" id="PTHR24291">
    <property type="entry name" value="CYTOCHROME P450 FAMILY 4"/>
    <property type="match status" value="1"/>
</dbReference>
<feature type="binding site" description="axial binding residue" evidence="7">
    <location>
        <position position="400"/>
    </location>
    <ligand>
        <name>heme</name>
        <dbReference type="ChEBI" id="CHEBI:30413"/>
    </ligand>
    <ligandPart>
        <name>Fe</name>
        <dbReference type="ChEBI" id="CHEBI:18248"/>
    </ligandPart>
</feature>
<dbReference type="Pfam" id="PF00067">
    <property type="entry name" value="p450"/>
    <property type="match status" value="1"/>
</dbReference>
<evidence type="ECO:0000256" key="5">
    <source>
        <dbReference type="ARBA" id="ARBA00023004"/>
    </source>
</evidence>
<dbReference type="Proteomes" id="UP000242367">
    <property type="component" value="Unassembled WGS sequence"/>
</dbReference>
<dbReference type="GO" id="GO:0016705">
    <property type="term" value="F:oxidoreductase activity, acting on paired donors, with incorporation or reduction of molecular oxygen"/>
    <property type="evidence" value="ECO:0007669"/>
    <property type="project" value="InterPro"/>
</dbReference>
<dbReference type="GO" id="GO:0005506">
    <property type="term" value="F:iron ion binding"/>
    <property type="evidence" value="ECO:0007669"/>
    <property type="project" value="InterPro"/>
</dbReference>
<dbReference type="InterPro" id="IPR001128">
    <property type="entry name" value="Cyt_P450"/>
</dbReference>
<dbReference type="SUPFAM" id="SSF48264">
    <property type="entry name" value="Cytochrome P450"/>
    <property type="match status" value="1"/>
</dbReference>
<accession>A0A2P4UQP9</accession>
<evidence type="ECO:0000256" key="2">
    <source>
        <dbReference type="ARBA" id="ARBA00022617"/>
    </source>
</evidence>
<sequence length="453" mass="49476">MITARSGPIPLAPGGVPLLGHTLPLLRGTLDFLSRLPAYGGVVGVRVGPLRTIVVCDPELTREFLRDDHIFDKGGRFFELARELAGHNLATCAHDRHRRQRRLIQPAFSRDRFDGYGQIMAARSSSAASAWHDGQILDVLPEMQKITLSTLVETMFCDELPGHVVSQAVEDLSAIFGGSYLRASVPPWLAWVPGFGKRRMVEAAARLRKNLAVIIAERRADGTDHGDLLSALLPGRAPDGREVCTFENGFTGSEVSDQVMAFFGAGTDTTAAALAWTLHLVACHSEVQQRVQAEVDAVLAGLPPSLDDLPALRFTGWVVTEAMRLFPPAWILTRVIPADADLGPYRLPAGSTVVCSPYLIHRRADLYPAPEQFDPDRWDASKPQPPRYAYIPFGAGARKCIGDQFAYKEAVLALAAISSRWHLSHGPGRGPKAYAGVTLRPQGLRLRMTSRTK</sequence>
<evidence type="ECO:0000256" key="1">
    <source>
        <dbReference type="ARBA" id="ARBA00010617"/>
    </source>
</evidence>
<keyword evidence="3 7" id="KW-0479">Metal-binding</keyword>
<comment type="similarity">
    <text evidence="1 8">Belongs to the cytochrome P450 family.</text>
</comment>
<evidence type="ECO:0000256" key="4">
    <source>
        <dbReference type="ARBA" id="ARBA00023002"/>
    </source>
</evidence>
<keyword evidence="4 8" id="KW-0560">Oxidoreductase</keyword>
<reference evidence="9 10" key="1">
    <citation type="journal article" date="2017" name="Chemistry">
        <title>Isolation, Biosynthesis and Chemical Modifications of Rubterolones A-F: Rare Tropolone Alkaloids from Actinomadura sp. 5-2.</title>
        <authorList>
            <person name="Guo H."/>
            <person name="Benndorf R."/>
            <person name="Leichnitz D."/>
            <person name="Klassen J.L."/>
            <person name="Vollmers J."/>
            <person name="Gorls H."/>
            <person name="Steinacker M."/>
            <person name="Weigel C."/>
            <person name="Dahse H.M."/>
            <person name="Kaster A.K."/>
            <person name="de Beer Z.W."/>
            <person name="Poulsen M."/>
            <person name="Beemelmanns C."/>
        </authorList>
    </citation>
    <scope>NUCLEOTIDE SEQUENCE [LARGE SCALE GENOMIC DNA]</scope>
    <source>
        <strain evidence="9 10">5-2</strain>
    </source>
</reference>
<dbReference type="InterPro" id="IPR050196">
    <property type="entry name" value="Cytochrome_P450_Monoox"/>
</dbReference>
<dbReference type="PRINTS" id="PR00463">
    <property type="entry name" value="EP450I"/>
</dbReference>
<gene>
    <name evidence="9" type="primary">ptlI_1</name>
    <name evidence="9" type="ORF">BTM25_17570</name>
</gene>
<dbReference type="PRINTS" id="PR00385">
    <property type="entry name" value="P450"/>
</dbReference>
<keyword evidence="5 7" id="KW-0408">Iron</keyword>
<dbReference type="GO" id="GO:0004497">
    <property type="term" value="F:monooxygenase activity"/>
    <property type="evidence" value="ECO:0007669"/>
    <property type="project" value="UniProtKB-KW"/>
</dbReference>
<dbReference type="GO" id="GO:0020037">
    <property type="term" value="F:heme binding"/>
    <property type="evidence" value="ECO:0007669"/>
    <property type="project" value="InterPro"/>
</dbReference>
<comment type="cofactor">
    <cofactor evidence="7">
        <name>heme</name>
        <dbReference type="ChEBI" id="CHEBI:30413"/>
    </cofactor>
</comment>
<keyword evidence="2 7" id="KW-0349">Heme</keyword>
<dbReference type="EMBL" id="MTBP01000001">
    <property type="protein sequence ID" value="POM27344.1"/>
    <property type="molecule type" value="Genomic_DNA"/>
</dbReference>
<dbReference type="RefSeq" id="WP_103562178.1">
    <property type="nucleotide sequence ID" value="NZ_MTBP01000001.1"/>
</dbReference>
<organism evidence="9 10">
    <name type="scientific">Actinomadura rubteroloni</name>
    <dbReference type="NCBI Taxonomy" id="1926885"/>
    <lineage>
        <taxon>Bacteria</taxon>
        <taxon>Bacillati</taxon>
        <taxon>Actinomycetota</taxon>
        <taxon>Actinomycetes</taxon>
        <taxon>Streptosporangiales</taxon>
        <taxon>Thermomonosporaceae</taxon>
        <taxon>Actinomadura</taxon>
    </lineage>
</organism>
<evidence type="ECO:0000313" key="10">
    <source>
        <dbReference type="Proteomes" id="UP000242367"/>
    </source>
</evidence>
<dbReference type="PROSITE" id="PS00086">
    <property type="entry name" value="CYTOCHROME_P450"/>
    <property type="match status" value="1"/>
</dbReference>
<evidence type="ECO:0000256" key="7">
    <source>
        <dbReference type="PIRSR" id="PIRSR602401-1"/>
    </source>
</evidence>
<evidence type="ECO:0000256" key="3">
    <source>
        <dbReference type="ARBA" id="ARBA00022723"/>
    </source>
</evidence>
<dbReference type="Gene3D" id="1.10.630.10">
    <property type="entry name" value="Cytochrome P450"/>
    <property type="match status" value="1"/>
</dbReference>
<protein>
    <submittedName>
        <fullName evidence="9">Pentalenene oxygenase</fullName>
        <ecNumber evidence="9">1.14.13.133</ecNumber>
    </submittedName>
</protein>
<evidence type="ECO:0000256" key="6">
    <source>
        <dbReference type="ARBA" id="ARBA00023033"/>
    </source>
</evidence>
<dbReference type="AlphaFoldDB" id="A0A2P4UQP9"/>
<comment type="caution">
    <text evidence="9">The sequence shown here is derived from an EMBL/GenBank/DDBJ whole genome shotgun (WGS) entry which is preliminary data.</text>
</comment>